<dbReference type="EMBL" id="CP000822">
    <property type="protein sequence ID" value="ABV13951.1"/>
    <property type="molecule type" value="Genomic_DNA"/>
</dbReference>
<organism evidence="1 2">
    <name type="scientific">Citrobacter koseri (strain ATCC BAA-895 / CDC 4225-83 / SGSC4696)</name>
    <dbReference type="NCBI Taxonomy" id="290338"/>
    <lineage>
        <taxon>Bacteria</taxon>
        <taxon>Pseudomonadati</taxon>
        <taxon>Pseudomonadota</taxon>
        <taxon>Gammaproteobacteria</taxon>
        <taxon>Enterobacterales</taxon>
        <taxon>Enterobacteriaceae</taxon>
        <taxon>Citrobacter</taxon>
    </lineage>
</organism>
<dbReference type="KEGG" id="cko:CKO_02845"/>
<dbReference type="HOGENOM" id="CLU_2732731_0_0_6"/>
<keyword evidence="2" id="KW-1185">Reference proteome</keyword>
<protein>
    <submittedName>
        <fullName evidence="1">Uncharacterized protein</fullName>
    </submittedName>
</protein>
<name>A8AKD9_CITK8</name>
<dbReference type="AlphaFoldDB" id="A8AKD9"/>
<accession>A8AKD9</accession>
<dbReference type="STRING" id="290338.CKO_02845"/>
<dbReference type="Proteomes" id="UP000008148">
    <property type="component" value="Chromosome"/>
</dbReference>
<proteinExistence type="predicted"/>
<reference evidence="1 2" key="1">
    <citation type="submission" date="2007-08" db="EMBL/GenBank/DDBJ databases">
        <authorList>
            <consortium name="The Citrobacter koseri Genome Sequencing Project"/>
            <person name="McClelland M."/>
            <person name="Sanderson E.K."/>
            <person name="Porwollik S."/>
            <person name="Spieth J."/>
            <person name="Clifton W.S."/>
            <person name="Latreille P."/>
            <person name="Courtney L."/>
            <person name="Wang C."/>
            <person name="Pepin K."/>
            <person name="Bhonagiri V."/>
            <person name="Nash W."/>
            <person name="Johnson M."/>
            <person name="Thiruvilangam P."/>
            <person name="Wilson R."/>
        </authorList>
    </citation>
    <scope>NUCLEOTIDE SEQUENCE [LARGE SCALE GENOMIC DNA]</scope>
    <source>
        <strain evidence="2">ATCC BAA-895 / CDC 4225-83 / SGSC4696</strain>
    </source>
</reference>
<sequence length="71" mass="8063">MACSLLRRRSLAKPARAAFQIKIKLILFKILLGCAVVVKQLRPVVTSPYARNKNAAEKDEQTYKNKYISIN</sequence>
<evidence type="ECO:0000313" key="2">
    <source>
        <dbReference type="Proteomes" id="UP000008148"/>
    </source>
</evidence>
<gene>
    <name evidence="1" type="ordered locus">CKO_02845</name>
</gene>
<evidence type="ECO:0000313" key="1">
    <source>
        <dbReference type="EMBL" id="ABV13951.1"/>
    </source>
</evidence>